<accession>A0A8X6QUW0</accession>
<gene>
    <name evidence="1" type="ORF">NPIL_45641</name>
</gene>
<reference evidence="1" key="1">
    <citation type="submission" date="2020-08" db="EMBL/GenBank/DDBJ databases">
        <title>Multicomponent nature underlies the extraordinary mechanical properties of spider dragline silk.</title>
        <authorList>
            <person name="Kono N."/>
            <person name="Nakamura H."/>
            <person name="Mori M."/>
            <person name="Yoshida Y."/>
            <person name="Ohtoshi R."/>
            <person name="Malay A.D."/>
            <person name="Moran D.A.P."/>
            <person name="Tomita M."/>
            <person name="Numata K."/>
            <person name="Arakawa K."/>
        </authorList>
    </citation>
    <scope>NUCLEOTIDE SEQUENCE</scope>
</reference>
<dbReference type="AlphaFoldDB" id="A0A8X6QUW0"/>
<proteinExistence type="predicted"/>
<name>A0A8X6QUW0_NEPPI</name>
<keyword evidence="2" id="KW-1185">Reference proteome</keyword>
<protein>
    <submittedName>
        <fullName evidence="1">Uncharacterized protein</fullName>
    </submittedName>
</protein>
<dbReference type="EMBL" id="BMAW01084297">
    <property type="protein sequence ID" value="GFU37940.1"/>
    <property type="molecule type" value="Genomic_DNA"/>
</dbReference>
<organism evidence="1 2">
    <name type="scientific">Nephila pilipes</name>
    <name type="common">Giant wood spider</name>
    <name type="synonym">Nephila maculata</name>
    <dbReference type="NCBI Taxonomy" id="299642"/>
    <lineage>
        <taxon>Eukaryota</taxon>
        <taxon>Metazoa</taxon>
        <taxon>Ecdysozoa</taxon>
        <taxon>Arthropoda</taxon>
        <taxon>Chelicerata</taxon>
        <taxon>Arachnida</taxon>
        <taxon>Araneae</taxon>
        <taxon>Araneomorphae</taxon>
        <taxon>Entelegynae</taxon>
        <taxon>Araneoidea</taxon>
        <taxon>Nephilidae</taxon>
        <taxon>Nephila</taxon>
    </lineage>
</organism>
<evidence type="ECO:0000313" key="1">
    <source>
        <dbReference type="EMBL" id="GFU37940.1"/>
    </source>
</evidence>
<evidence type="ECO:0000313" key="2">
    <source>
        <dbReference type="Proteomes" id="UP000887013"/>
    </source>
</evidence>
<feature type="non-terminal residue" evidence="1">
    <location>
        <position position="1"/>
    </location>
</feature>
<comment type="caution">
    <text evidence="1">The sequence shown here is derived from an EMBL/GenBank/DDBJ whole genome shotgun (WGS) entry which is preliminary data.</text>
</comment>
<dbReference type="Proteomes" id="UP000887013">
    <property type="component" value="Unassembled WGS sequence"/>
</dbReference>
<sequence>TTSPLILGLTPCDLKRLKSLFEEKKVQADYRRIIL</sequence>